<comment type="caution">
    <text evidence="2">The sequence shown here is derived from an EMBL/GenBank/DDBJ whole genome shotgun (WGS) entry which is preliminary data.</text>
</comment>
<evidence type="ECO:0000313" key="2">
    <source>
        <dbReference type="EMBL" id="KAK3245312.1"/>
    </source>
</evidence>
<accession>A0AAE0BYV5</accession>
<dbReference type="EMBL" id="LGRX02030771">
    <property type="protein sequence ID" value="KAK3245312.1"/>
    <property type="molecule type" value="Genomic_DNA"/>
</dbReference>
<reference evidence="2 3" key="1">
    <citation type="journal article" date="2015" name="Genome Biol. Evol.">
        <title>Comparative Genomics of a Bacterivorous Green Alga Reveals Evolutionary Causalities and Consequences of Phago-Mixotrophic Mode of Nutrition.</title>
        <authorList>
            <person name="Burns J.A."/>
            <person name="Paasch A."/>
            <person name="Narechania A."/>
            <person name="Kim E."/>
        </authorList>
    </citation>
    <scope>NUCLEOTIDE SEQUENCE [LARGE SCALE GENOMIC DNA]</scope>
    <source>
        <strain evidence="2 3">PLY_AMNH</strain>
    </source>
</reference>
<feature type="compositionally biased region" description="Basic and acidic residues" evidence="1">
    <location>
        <begin position="262"/>
        <end position="276"/>
    </location>
</feature>
<sequence>MVRYADTQRDGARRDDPVLFQLGRCYDRRGLSCHNDIYASVMRQYNKTIACVQNDWHLPLGGHTEGKSKKLKEAIGLAYEGVVRFDTRIYRRVTLLKHNVQSGTTHVLCCRETPSAKPVYYIFEDSNRPSEDDTLQFTDDYLQNERRKFTGFTYVTKLRSPPWVAKVLLLLEKRLRAPTSAAVVEEGREAHMAHMPEHTDGEVEDMQQDVVSRFTEALSLGSPHSHHGSVDTSAATCATSEHSVCGAETQAFQEHSQPARPAARERFHGGRPDAAGRRPHRATIAAAADCLHKQST</sequence>
<evidence type="ECO:0000256" key="1">
    <source>
        <dbReference type="SAM" id="MobiDB-lite"/>
    </source>
</evidence>
<organism evidence="2 3">
    <name type="scientific">Cymbomonas tetramitiformis</name>
    <dbReference type="NCBI Taxonomy" id="36881"/>
    <lineage>
        <taxon>Eukaryota</taxon>
        <taxon>Viridiplantae</taxon>
        <taxon>Chlorophyta</taxon>
        <taxon>Pyramimonadophyceae</taxon>
        <taxon>Pyramimonadales</taxon>
        <taxon>Pyramimonadaceae</taxon>
        <taxon>Cymbomonas</taxon>
    </lineage>
</organism>
<keyword evidence="3" id="KW-1185">Reference proteome</keyword>
<name>A0AAE0BYV5_9CHLO</name>
<protein>
    <submittedName>
        <fullName evidence="2">Uncharacterized protein</fullName>
    </submittedName>
</protein>
<proteinExistence type="predicted"/>
<evidence type="ECO:0000313" key="3">
    <source>
        <dbReference type="Proteomes" id="UP001190700"/>
    </source>
</evidence>
<dbReference type="Proteomes" id="UP001190700">
    <property type="component" value="Unassembled WGS sequence"/>
</dbReference>
<dbReference type="AlphaFoldDB" id="A0AAE0BYV5"/>
<gene>
    <name evidence="2" type="ORF">CYMTET_45119</name>
</gene>
<feature type="region of interest" description="Disordered" evidence="1">
    <location>
        <begin position="248"/>
        <end position="280"/>
    </location>
</feature>